<keyword evidence="1" id="KW-0472">Membrane</keyword>
<organism evidence="2 3">
    <name type="scientific">Roseovarius litorisediminis</name>
    <dbReference type="NCBI Taxonomy" id="1312363"/>
    <lineage>
        <taxon>Bacteria</taxon>
        <taxon>Pseudomonadati</taxon>
        <taxon>Pseudomonadota</taxon>
        <taxon>Alphaproteobacteria</taxon>
        <taxon>Rhodobacterales</taxon>
        <taxon>Roseobacteraceae</taxon>
        <taxon>Roseovarius</taxon>
    </lineage>
</organism>
<name>A0A1Y5SI78_9RHOB</name>
<protein>
    <submittedName>
        <fullName evidence="2">Uncharacterized protein</fullName>
    </submittedName>
</protein>
<reference evidence="2 3" key="1">
    <citation type="submission" date="2017-03" db="EMBL/GenBank/DDBJ databases">
        <authorList>
            <person name="Afonso C.L."/>
            <person name="Miller P.J."/>
            <person name="Scott M.A."/>
            <person name="Spackman E."/>
            <person name="Goraichik I."/>
            <person name="Dimitrov K.M."/>
            <person name="Suarez D.L."/>
            <person name="Swayne D.E."/>
        </authorList>
    </citation>
    <scope>NUCLEOTIDE SEQUENCE [LARGE SCALE GENOMIC DNA]</scope>
    <source>
        <strain evidence="2 3">CECT 8287</strain>
    </source>
</reference>
<sequence>MCLFWAAGSRAKSLLQHMFPHMPYAFSARLNLFGKNLIYLIYSSESPGCFVKFRPFLFGGPILAVSVSQGVGIAFFLVFVPLSC</sequence>
<dbReference type="AlphaFoldDB" id="A0A1Y5SI78"/>
<dbReference type="EMBL" id="FWFL01000004">
    <property type="protein sequence ID" value="SLN41415.1"/>
    <property type="molecule type" value="Genomic_DNA"/>
</dbReference>
<keyword evidence="1" id="KW-0812">Transmembrane</keyword>
<keyword evidence="3" id="KW-1185">Reference proteome</keyword>
<evidence type="ECO:0000313" key="2">
    <source>
        <dbReference type="EMBL" id="SLN41415.1"/>
    </source>
</evidence>
<evidence type="ECO:0000313" key="3">
    <source>
        <dbReference type="Proteomes" id="UP000193827"/>
    </source>
</evidence>
<feature type="transmembrane region" description="Helical" evidence="1">
    <location>
        <begin position="62"/>
        <end position="82"/>
    </location>
</feature>
<accession>A0A1Y5SI78</accession>
<gene>
    <name evidence="2" type="ORF">PEL8287_02068</name>
</gene>
<proteinExistence type="predicted"/>
<evidence type="ECO:0000256" key="1">
    <source>
        <dbReference type="SAM" id="Phobius"/>
    </source>
</evidence>
<dbReference type="Proteomes" id="UP000193827">
    <property type="component" value="Unassembled WGS sequence"/>
</dbReference>
<keyword evidence="1" id="KW-1133">Transmembrane helix</keyword>